<comment type="similarity">
    <text evidence="10">Belongs to the dus family.</text>
</comment>
<dbReference type="OrthoDB" id="9764501at2"/>
<comment type="function">
    <text evidence="9">Catalyzes the synthesis of 5,6-dihydrouridine (D), a modified base found in the D-loop of most tRNAs, via the reduction of the C5-C6 double bond in target uridines. Specifically modifies U20 and U20a in tRNAs.</text>
</comment>
<dbReference type="GO" id="GO:0000049">
    <property type="term" value="F:tRNA binding"/>
    <property type="evidence" value="ECO:0007669"/>
    <property type="project" value="UniProtKB-UniRule"/>
</dbReference>
<dbReference type="Gene3D" id="3.20.20.70">
    <property type="entry name" value="Aldolase class I"/>
    <property type="match status" value="1"/>
</dbReference>
<evidence type="ECO:0000256" key="2">
    <source>
        <dbReference type="ARBA" id="ARBA00022555"/>
    </source>
</evidence>
<comment type="catalytic activity">
    <reaction evidence="9">
        <text>5,6-dihydrouridine(20) in tRNA + NAD(+) = uridine(20) in tRNA + NADH + H(+)</text>
        <dbReference type="Rhea" id="RHEA:53340"/>
        <dbReference type="Rhea" id="RHEA-COMP:13533"/>
        <dbReference type="Rhea" id="RHEA-COMP:13534"/>
        <dbReference type="ChEBI" id="CHEBI:15378"/>
        <dbReference type="ChEBI" id="CHEBI:57540"/>
        <dbReference type="ChEBI" id="CHEBI:57945"/>
        <dbReference type="ChEBI" id="CHEBI:65315"/>
        <dbReference type="ChEBI" id="CHEBI:74443"/>
        <dbReference type="EC" id="1.3.1.91"/>
    </reaction>
</comment>
<feature type="binding site" evidence="9 12">
    <location>
        <begin position="211"/>
        <end position="213"/>
    </location>
    <ligand>
        <name>FMN</name>
        <dbReference type="ChEBI" id="CHEBI:58210"/>
    </ligand>
</feature>
<comment type="catalytic activity">
    <reaction evidence="9">
        <text>5,6-dihydrouridine(20a) in tRNA + NAD(+) = uridine(20a) in tRNA + NADH + H(+)</text>
        <dbReference type="Rhea" id="RHEA:53348"/>
        <dbReference type="Rhea" id="RHEA-COMP:13535"/>
        <dbReference type="Rhea" id="RHEA-COMP:13536"/>
        <dbReference type="ChEBI" id="CHEBI:15378"/>
        <dbReference type="ChEBI" id="CHEBI:57540"/>
        <dbReference type="ChEBI" id="CHEBI:57945"/>
        <dbReference type="ChEBI" id="CHEBI:65315"/>
        <dbReference type="ChEBI" id="CHEBI:74443"/>
    </reaction>
</comment>
<keyword evidence="7 9" id="KW-0694">RNA-binding</keyword>
<dbReference type="RefSeq" id="WP_100715431.1">
    <property type="nucleotide sequence ID" value="NZ_NPDY01000031.1"/>
</dbReference>
<dbReference type="InterPro" id="IPR035587">
    <property type="entry name" value="DUS-like_FMN-bd"/>
</dbReference>
<dbReference type="PIRSF" id="PIRSF006621">
    <property type="entry name" value="Dus"/>
    <property type="match status" value="1"/>
</dbReference>
<dbReference type="EC" id="1.3.1.91" evidence="9"/>
<feature type="site" description="Interacts with tRNA" evidence="9">
    <location>
        <position position="97"/>
    </location>
</feature>
<feature type="binding site" evidence="9 12">
    <location>
        <position position="139"/>
    </location>
    <ligand>
        <name>FMN</name>
        <dbReference type="ChEBI" id="CHEBI:58210"/>
    </ligand>
</feature>
<feature type="binding site" evidence="9 12">
    <location>
        <position position="70"/>
    </location>
    <ligand>
        <name>FMN</name>
        <dbReference type="ChEBI" id="CHEBI:58210"/>
    </ligand>
</feature>
<evidence type="ECO:0000256" key="7">
    <source>
        <dbReference type="ARBA" id="ARBA00022884"/>
    </source>
</evidence>
<evidence type="ECO:0000256" key="12">
    <source>
        <dbReference type="PIRSR" id="PIRSR006621-2"/>
    </source>
</evidence>
<evidence type="ECO:0000313" key="16">
    <source>
        <dbReference type="Proteomes" id="UP000231962"/>
    </source>
</evidence>
<comment type="similarity">
    <text evidence="9">Belongs to the Dus family. DusA subfamily.</text>
</comment>
<dbReference type="InterPro" id="IPR004653">
    <property type="entry name" value="DusA"/>
</dbReference>
<evidence type="ECO:0000313" key="14">
    <source>
        <dbReference type="EMBL" id="PJZ68171.1"/>
    </source>
</evidence>
<dbReference type="InterPro" id="IPR001269">
    <property type="entry name" value="DUS_fam"/>
</dbReference>
<keyword evidence="12" id="KW-0547">Nucleotide-binding</keyword>
<dbReference type="HAMAP" id="MF_02041">
    <property type="entry name" value="DusA_subfam"/>
    <property type="match status" value="1"/>
</dbReference>
<evidence type="ECO:0000256" key="3">
    <source>
        <dbReference type="ARBA" id="ARBA00022630"/>
    </source>
</evidence>
<evidence type="ECO:0000256" key="10">
    <source>
        <dbReference type="PIRNR" id="PIRNR006621"/>
    </source>
</evidence>
<dbReference type="SUPFAM" id="SSF51395">
    <property type="entry name" value="FMN-linked oxidoreductases"/>
    <property type="match status" value="1"/>
</dbReference>
<dbReference type="GO" id="GO:0102264">
    <property type="term" value="F:tRNA-dihydrouridine20 synthase activity"/>
    <property type="evidence" value="ECO:0007669"/>
    <property type="project" value="UniProtKB-EC"/>
</dbReference>
<evidence type="ECO:0000256" key="5">
    <source>
        <dbReference type="ARBA" id="ARBA00022694"/>
    </source>
</evidence>
<comment type="cofactor">
    <cofactor evidence="1 9 10 12">
        <name>FMN</name>
        <dbReference type="ChEBI" id="CHEBI:58210"/>
    </cofactor>
</comment>
<dbReference type="EMBL" id="NPDZ01000016">
    <property type="protein sequence ID" value="PJZ71949.1"/>
    <property type="molecule type" value="Genomic_DNA"/>
</dbReference>
<sequence length="342" mass="38212">MNTVFAQPMISPVSVAPMMDWTDRHFRTFLRFITKKTLLYTEMVTTGAILRGDRNRHLGFSLEELPLSLQLGGNEPSKLAECAKIGSDFGYSEINLNVGCPSDKVQEGNFGACLMRHPDQVAECISEMSAAVRIPVTVKCRIGIPGKDQLEDLLHFVEKVHNAGANRITIHARIAILEGLSPAQNRSVPPLRYGDVYQVKKSFPNVIVEINGGIKTLDEVNSHLNHVDGVMIGRAAYENPFLFSKVDELFFGMSPNQKSKREIFFQLNEYLQRNIDQGEKPARILKHVLGAFHGVRGAKSYRRILTEGMHVDFSSDLLERALQNLPNEELDSAVTASPEFAF</sequence>
<dbReference type="PANTHER" id="PTHR42907:SF1">
    <property type="entry name" value="FMN-LINKED OXIDOREDUCTASES SUPERFAMILY PROTEIN"/>
    <property type="match status" value="1"/>
</dbReference>
<dbReference type="CDD" id="cd02801">
    <property type="entry name" value="DUS_like_FMN"/>
    <property type="match status" value="1"/>
</dbReference>
<dbReference type="InterPro" id="IPR013785">
    <property type="entry name" value="Aldolase_TIM"/>
</dbReference>
<keyword evidence="8 9" id="KW-0560">Oxidoreductase</keyword>
<comment type="caution">
    <text evidence="9">Lacks conserved residue(s) required for the propagation of feature annotation.</text>
</comment>
<evidence type="ECO:0000256" key="8">
    <source>
        <dbReference type="ARBA" id="ARBA00023002"/>
    </source>
</evidence>
<comment type="catalytic activity">
    <reaction evidence="9">
        <text>5,6-dihydrouridine(20a) in tRNA + NADP(+) = uridine(20a) in tRNA + NADPH + H(+)</text>
        <dbReference type="Rhea" id="RHEA:53344"/>
        <dbReference type="Rhea" id="RHEA-COMP:13535"/>
        <dbReference type="Rhea" id="RHEA-COMP:13536"/>
        <dbReference type="ChEBI" id="CHEBI:15378"/>
        <dbReference type="ChEBI" id="CHEBI:57783"/>
        <dbReference type="ChEBI" id="CHEBI:58349"/>
        <dbReference type="ChEBI" id="CHEBI:65315"/>
        <dbReference type="ChEBI" id="CHEBI:74443"/>
    </reaction>
</comment>
<comment type="caution">
    <text evidence="15">The sequence shown here is derived from an EMBL/GenBank/DDBJ whole genome shotgun (WGS) entry which is preliminary data.</text>
</comment>
<feature type="binding site" evidence="9 12">
    <location>
        <begin position="17"/>
        <end position="19"/>
    </location>
    <ligand>
        <name>FMN</name>
        <dbReference type="ChEBI" id="CHEBI:58210"/>
    </ligand>
</feature>
<feature type="site" description="Interacts with tRNA; defines subfamily-specific binding signature" evidence="9">
    <location>
        <position position="302"/>
    </location>
</feature>
<dbReference type="Pfam" id="PF01207">
    <property type="entry name" value="Dus"/>
    <property type="match status" value="1"/>
</dbReference>
<proteinExistence type="inferred from homology"/>
<evidence type="ECO:0000256" key="6">
    <source>
        <dbReference type="ARBA" id="ARBA00022857"/>
    </source>
</evidence>
<keyword evidence="5 9" id="KW-0819">tRNA processing</keyword>
<feature type="binding site" evidence="9 12">
    <location>
        <begin position="233"/>
        <end position="234"/>
    </location>
    <ligand>
        <name>FMN</name>
        <dbReference type="ChEBI" id="CHEBI:58210"/>
    </ligand>
</feature>
<dbReference type="AlphaFoldDB" id="A0A2M9ZIR4"/>
<feature type="site" description="Interacts with tRNA" evidence="9">
    <location>
        <position position="186"/>
    </location>
</feature>
<keyword evidence="16" id="KW-1185">Reference proteome</keyword>
<dbReference type="PANTHER" id="PTHR42907">
    <property type="entry name" value="FMN-LINKED OXIDOREDUCTASES SUPERFAMILY PROTEIN"/>
    <property type="match status" value="1"/>
</dbReference>
<keyword evidence="3 9" id="KW-0285">Flavoprotein</keyword>
<keyword evidence="4 9" id="KW-0288">FMN</keyword>
<accession>A0A2M9ZIR4</accession>
<dbReference type="Gene3D" id="1.20.120.1460">
    <property type="match status" value="1"/>
</dbReference>
<dbReference type="Proteomes" id="UP000231962">
    <property type="component" value="Unassembled WGS sequence"/>
</dbReference>
<evidence type="ECO:0000256" key="11">
    <source>
        <dbReference type="PIRSR" id="PIRSR006621-1"/>
    </source>
</evidence>
<dbReference type="PROSITE" id="PS01136">
    <property type="entry name" value="UPF0034"/>
    <property type="match status" value="1"/>
</dbReference>
<evidence type="ECO:0000256" key="1">
    <source>
        <dbReference type="ARBA" id="ARBA00001917"/>
    </source>
</evidence>
<dbReference type="EMBL" id="NPDY01000031">
    <property type="protein sequence ID" value="PJZ68171.1"/>
    <property type="molecule type" value="Genomic_DNA"/>
</dbReference>
<reference evidence="16 17" key="1">
    <citation type="submission" date="2017-07" db="EMBL/GenBank/DDBJ databases">
        <title>Leptospira spp. isolated from tropical soils.</title>
        <authorList>
            <person name="Thibeaux R."/>
            <person name="Iraola G."/>
            <person name="Ferres I."/>
            <person name="Bierque E."/>
            <person name="Girault D."/>
            <person name="Soupe-Gilbert M.-E."/>
            <person name="Picardeau M."/>
            <person name="Goarant C."/>
        </authorList>
    </citation>
    <scope>NUCLEOTIDE SEQUENCE [LARGE SCALE GENOMIC DNA]</scope>
    <source>
        <strain evidence="15 17">FH1-B-B1</strain>
        <strain evidence="14 16">FH1-B-C1</strain>
    </source>
</reference>
<dbReference type="NCBIfam" id="NF008774">
    <property type="entry name" value="PRK11815.1"/>
    <property type="match status" value="1"/>
</dbReference>
<dbReference type="GO" id="GO:0010181">
    <property type="term" value="F:FMN binding"/>
    <property type="evidence" value="ECO:0007669"/>
    <property type="project" value="UniProtKB-UniRule"/>
</dbReference>
<feature type="binding site" evidence="9 12">
    <location>
        <position position="171"/>
    </location>
    <ligand>
        <name>FMN</name>
        <dbReference type="ChEBI" id="CHEBI:58210"/>
    </ligand>
</feature>
<organism evidence="15 17">
    <name type="scientific">Leptospira perolatii</name>
    <dbReference type="NCBI Taxonomy" id="2023191"/>
    <lineage>
        <taxon>Bacteria</taxon>
        <taxon>Pseudomonadati</taxon>
        <taxon>Spirochaetota</taxon>
        <taxon>Spirochaetia</taxon>
        <taxon>Leptospirales</taxon>
        <taxon>Leptospiraceae</taxon>
        <taxon>Leptospira</taxon>
    </lineage>
</organism>
<protein>
    <recommendedName>
        <fullName evidence="9">tRNA-dihydrouridine(20/20a) synthase</fullName>
        <ecNumber evidence="9">1.3.1.91</ecNumber>
    </recommendedName>
    <alternativeName>
        <fullName evidence="9">DusA-like U20-specific dihydrouridine synthase</fullName>
        <shortName evidence="9">U20-specific Dus</shortName>
    </alternativeName>
</protein>
<name>A0A2M9ZIR4_9LEPT</name>
<evidence type="ECO:0000313" key="15">
    <source>
        <dbReference type="EMBL" id="PJZ71949.1"/>
    </source>
</evidence>
<feature type="domain" description="DUS-like FMN-binding" evidence="13">
    <location>
        <begin position="15"/>
        <end position="319"/>
    </location>
</feature>
<dbReference type="Proteomes" id="UP000231990">
    <property type="component" value="Unassembled WGS sequence"/>
</dbReference>
<evidence type="ECO:0000259" key="13">
    <source>
        <dbReference type="Pfam" id="PF01207"/>
    </source>
</evidence>
<comment type="catalytic activity">
    <reaction evidence="9">
        <text>5,6-dihydrouridine(20) in tRNA + NADP(+) = uridine(20) in tRNA + NADPH + H(+)</text>
        <dbReference type="Rhea" id="RHEA:53336"/>
        <dbReference type="Rhea" id="RHEA-COMP:13533"/>
        <dbReference type="Rhea" id="RHEA-COMP:13534"/>
        <dbReference type="ChEBI" id="CHEBI:15378"/>
        <dbReference type="ChEBI" id="CHEBI:57783"/>
        <dbReference type="ChEBI" id="CHEBI:58349"/>
        <dbReference type="ChEBI" id="CHEBI:65315"/>
        <dbReference type="ChEBI" id="CHEBI:74443"/>
        <dbReference type="EC" id="1.3.1.91"/>
    </reaction>
</comment>
<gene>
    <name evidence="14" type="ORF">CH360_17675</name>
    <name evidence="15" type="ORF">CH373_17105</name>
</gene>
<evidence type="ECO:0000256" key="9">
    <source>
        <dbReference type="HAMAP-Rule" id="MF_02041"/>
    </source>
</evidence>
<dbReference type="GO" id="GO:0050660">
    <property type="term" value="F:flavin adenine dinucleotide binding"/>
    <property type="evidence" value="ECO:0007669"/>
    <property type="project" value="InterPro"/>
</dbReference>
<feature type="active site" description="Proton donor" evidence="9 11">
    <location>
        <position position="100"/>
    </location>
</feature>
<keyword evidence="6 9" id="KW-0521">NADP</keyword>
<dbReference type="NCBIfam" id="TIGR00742">
    <property type="entry name" value="yjbN"/>
    <property type="match status" value="1"/>
</dbReference>
<dbReference type="InterPro" id="IPR018517">
    <property type="entry name" value="tRNA_hU_synthase_CS"/>
</dbReference>
<evidence type="ECO:0000313" key="17">
    <source>
        <dbReference type="Proteomes" id="UP000231990"/>
    </source>
</evidence>
<keyword evidence="2 9" id="KW-0820">tRNA-binding</keyword>
<evidence type="ECO:0000256" key="4">
    <source>
        <dbReference type="ARBA" id="ARBA00022643"/>
    </source>
</evidence>